<dbReference type="InterPro" id="IPR045079">
    <property type="entry name" value="Oxoprolinase-like"/>
</dbReference>
<dbReference type="GO" id="GO:0017168">
    <property type="term" value="F:5-oxoprolinase (ATP-hydrolyzing) activity"/>
    <property type="evidence" value="ECO:0007669"/>
    <property type="project" value="TreeGrafter"/>
</dbReference>
<organism evidence="3 4">
    <name type="scientific">Butyricicoccus pullicaecorum</name>
    <dbReference type="NCBI Taxonomy" id="501571"/>
    <lineage>
        <taxon>Bacteria</taxon>
        <taxon>Bacillati</taxon>
        <taxon>Bacillota</taxon>
        <taxon>Clostridia</taxon>
        <taxon>Eubacteriales</taxon>
        <taxon>Butyricicoccaceae</taxon>
        <taxon>Butyricicoccus</taxon>
    </lineage>
</organism>
<dbReference type="PANTHER" id="PTHR11365:SF2">
    <property type="entry name" value="5-OXOPROLINASE"/>
    <property type="match status" value="1"/>
</dbReference>
<dbReference type="GO" id="GO:0006749">
    <property type="term" value="P:glutathione metabolic process"/>
    <property type="evidence" value="ECO:0007669"/>
    <property type="project" value="TreeGrafter"/>
</dbReference>
<dbReference type="AlphaFoldDB" id="A0A1Y4LBH3"/>
<evidence type="ECO:0000259" key="1">
    <source>
        <dbReference type="Pfam" id="PF01968"/>
    </source>
</evidence>
<evidence type="ECO:0008006" key="5">
    <source>
        <dbReference type="Google" id="ProtNLM"/>
    </source>
</evidence>
<accession>A0A1Y4LBH3</accession>
<proteinExistence type="predicted"/>
<evidence type="ECO:0000259" key="2">
    <source>
        <dbReference type="Pfam" id="PF05378"/>
    </source>
</evidence>
<dbReference type="InterPro" id="IPR002821">
    <property type="entry name" value="Hydantoinase_A"/>
</dbReference>
<evidence type="ECO:0000313" key="4">
    <source>
        <dbReference type="Proteomes" id="UP000195897"/>
    </source>
</evidence>
<name>A0A1Y4LBH3_9FIRM</name>
<dbReference type="InterPro" id="IPR008040">
    <property type="entry name" value="Hydant_A_N"/>
</dbReference>
<reference evidence="4" key="1">
    <citation type="submission" date="2017-04" db="EMBL/GenBank/DDBJ databases">
        <title>Function of individual gut microbiota members based on whole genome sequencing of pure cultures obtained from chicken caecum.</title>
        <authorList>
            <person name="Medvecky M."/>
            <person name="Cejkova D."/>
            <person name="Polansky O."/>
            <person name="Karasova D."/>
            <person name="Kubasova T."/>
            <person name="Cizek A."/>
            <person name="Rychlik I."/>
        </authorList>
    </citation>
    <scope>NUCLEOTIDE SEQUENCE [LARGE SCALE GENOMIC DNA]</scope>
    <source>
        <strain evidence="4">An180</strain>
    </source>
</reference>
<evidence type="ECO:0000313" key="3">
    <source>
        <dbReference type="EMBL" id="OUP52151.1"/>
    </source>
</evidence>
<protein>
    <recommendedName>
        <fullName evidence="5">Hydantoinase/oxoprolinase N-terminal domain-containing protein</fullName>
    </recommendedName>
</protein>
<dbReference type="Pfam" id="PF05378">
    <property type="entry name" value="Hydant_A_N"/>
    <property type="match status" value="1"/>
</dbReference>
<gene>
    <name evidence="3" type="ORF">B5F17_10035</name>
</gene>
<dbReference type="PANTHER" id="PTHR11365">
    <property type="entry name" value="5-OXOPROLINASE RELATED"/>
    <property type="match status" value="1"/>
</dbReference>
<dbReference type="InterPro" id="IPR043129">
    <property type="entry name" value="ATPase_NBD"/>
</dbReference>
<feature type="domain" description="Hydantoinase/oxoprolinase N-terminal" evidence="2">
    <location>
        <begin position="122"/>
        <end position="285"/>
    </location>
</feature>
<sequence length="789" mass="85965">MAQNVRCVVQSLPQPPGTDRVLTLADQMADFPVHHHTADKCRSHRSFLSLLSGFASIIRTTSPAGKQFFHASRHFFIFVLSCHSIQNSAQIVLYSGRTHSYTEISYLYLKTGRGKRIMRIGIGIDTGGTSTDAVLIDLDTRAILDTSKALTTHYDLMAGILNALDGLNPELCRKAELAGLSTTLATNACVESKARKSRLLLLGIDHQGIARNGARFGLNDPDDIRYLPCRTTIRGEVLEEPDWSVLRQHAREWFSDVEAVAVCEIFAVRNEGIVEKKAAQIIEEETGLPVVVSSTLFGDLSSLERAASALLNAGLIPITRDFLNAAKQAFRAHGISAELMVVRSDSSLMSCPFAMNHAVETLLSGPAASALGGSTLVGVDQAIIVDMGGTTTDIALIDNRLPILCEDGIRVGDWKTLVHGLFSTSFALGGDSVIRWRFDALTIGPERVIPLCRLAVQYPEIVQTLRDQIRATPTHSLPMHEFLTLGRTDWETIPMTPEEERLCRALTRGPLSIQQAANLLHLDKYLLDTSALEQSGAIVRAGLTPTDVMHVRGDFTAYDTECARLAVSFAAASLDLQPETLYRRVYTEIERRIFLGVSQMLLEHTHPYFRKNGLDEGIKAVLELQWNERHKEPSGLLHLGCSTPATLIGIGGPIHLFLKAAADALHAPCVIPAHASTANAVGAVTGQITATVSGEVRVHARSAETSEFQVIIPGLATRWFAQAEDAVAYCKSCLRTQAEQNVRAQGAVGELRVTFHTTDNCYDGTKLSTHLSATASTYVHPEAKEDNAD</sequence>
<dbReference type="Pfam" id="PF01968">
    <property type="entry name" value="Hydantoinase_A"/>
    <property type="match status" value="1"/>
</dbReference>
<dbReference type="EMBL" id="NFKK01000012">
    <property type="protein sequence ID" value="OUP52151.1"/>
    <property type="molecule type" value="Genomic_DNA"/>
</dbReference>
<dbReference type="SUPFAM" id="SSF53067">
    <property type="entry name" value="Actin-like ATPase domain"/>
    <property type="match status" value="2"/>
</dbReference>
<feature type="domain" description="Hydantoinase A/oxoprolinase" evidence="1">
    <location>
        <begin position="305"/>
        <end position="446"/>
    </location>
</feature>
<comment type="caution">
    <text evidence="3">The sequence shown here is derived from an EMBL/GenBank/DDBJ whole genome shotgun (WGS) entry which is preliminary data.</text>
</comment>
<dbReference type="Proteomes" id="UP000195897">
    <property type="component" value="Unassembled WGS sequence"/>
</dbReference>
<dbReference type="GO" id="GO:0005829">
    <property type="term" value="C:cytosol"/>
    <property type="evidence" value="ECO:0007669"/>
    <property type="project" value="TreeGrafter"/>
</dbReference>